<dbReference type="PROSITE" id="PS01271">
    <property type="entry name" value="NA_SULFATE"/>
    <property type="match status" value="1"/>
</dbReference>
<evidence type="ECO:0000256" key="1">
    <source>
        <dbReference type="ARBA" id="ARBA00004141"/>
    </source>
</evidence>
<dbReference type="Gene3D" id="3.30.70.1450">
    <property type="entry name" value="Regulator of K+ conductance, C-terminal domain"/>
    <property type="match status" value="2"/>
</dbReference>
<dbReference type="PANTHER" id="PTHR43652">
    <property type="entry name" value="BASIC AMINO ACID ANTIPORTER YFCC-RELATED"/>
    <property type="match status" value="1"/>
</dbReference>
<feature type="transmembrane region" description="Helical" evidence="7">
    <location>
        <begin position="199"/>
        <end position="224"/>
    </location>
</feature>
<keyword evidence="5 7" id="KW-1133">Transmembrane helix</keyword>
<name>L0K8W7_HALHC</name>
<dbReference type="eggNOG" id="COG0490">
    <property type="taxonomic scope" value="Bacteria"/>
</dbReference>
<dbReference type="InterPro" id="IPR051679">
    <property type="entry name" value="DASS-Related_Transporters"/>
</dbReference>
<protein>
    <submittedName>
        <fullName evidence="9">Di-/tricarboxylate transporter</fullName>
    </submittedName>
</protein>
<dbReference type="eggNOG" id="COG0471">
    <property type="taxonomic scope" value="Bacteria"/>
</dbReference>
<dbReference type="GO" id="GO:0005886">
    <property type="term" value="C:plasma membrane"/>
    <property type="evidence" value="ECO:0007669"/>
    <property type="project" value="TreeGrafter"/>
</dbReference>
<dbReference type="PATRIC" id="fig|748449.3.peg.983"/>
<evidence type="ECO:0000256" key="4">
    <source>
        <dbReference type="ARBA" id="ARBA00022737"/>
    </source>
</evidence>
<dbReference type="Pfam" id="PF03600">
    <property type="entry name" value="CitMHS"/>
    <property type="match status" value="1"/>
</dbReference>
<feature type="transmembrane region" description="Helical" evidence="7">
    <location>
        <begin position="545"/>
        <end position="565"/>
    </location>
</feature>
<dbReference type="KEGG" id="hhl:Halha_1029"/>
<feature type="domain" description="RCK C-terminal" evidence="8">
    <location>
        <begin position="273"/>
        <end position="357"/>
    </location>
</feature>
<comment type="subcellular location">
    <subcellularLocation>
        <location evidence="1">Membrane</location>
        <topology evidence="1">Multi-pass membrane protein</topology>
    </subcellularLocation>
</comment>
<dbReference type="GO" id="GO:0006813">
    <property type="term" value="P:potassium ion transport"/>
    <property type="evidence" value="ECO:0007669"/>
    <property type="project" value="InterPro"/>
</dbReference>
<evidence type="ECO:0000256" key="2">
    <source>
        <dbReference type="ARBA" id="ARBA00022448"/>
    </source>
</evidence>
<dbReference type="InterPro" id="IPR006037">
    <property type="entry name" value="RCK_C"/>
</dbReference>
<accession>L0K8W7</accession>
<sequence>MNIKSSLSVGNRQIKGGIYLIEQVKKITSILLITSIVLVFLSSGVVTAANLNKVASVKLNFNRKIAIVSLLIIVTLVLFIWEPLPIGIIALAIPVILVSLNKWTEVSANQALSGFSNNATITVMAMFVLSKGIQNSGVVQIIGSKIEEVTGGNERKQVGVISALTGTIASIINNTPVVAAFVPMVTNLARRTKVSPSKLLIPLSYASMLGGTITLLGTSTNILASQLSGRLIEHPFGMFEFTKLGIIVFVVGLLYLITIGYYLIPERIIYEAEDLMEGYKMDKFLTEVEIKEESPLLGKSIGEVFKDLDKDLDVIQMTREGEQFMEPLNVKTIRPGDHLVIKANQKTLLDFIETKGIRILPDIEVSQKQLEDAVQGQKVIEMVVPDNSFITGQTISDVNFLERYDASLLAIRHGERTSHGELKDFTLRAGDVLLLLVTEDTLDRLDDNTNFIIEEGSETSDYQLEQIFITLGIVGAVITLASLNIISIAIATLGGVIALVATNLVKPKEVYEAINWEVFFLLAGLIPLGGAIQETGTAKYIATQLLSITGSLPLVVILGIFYLFTAILTNVISNNASVVLMIPVAVGAANQIGANPFAFVLAVTFAASSAFASPIGYQTNLMVYGPGGYKFRDFLLVGAPLQILLSIIVPIFISFFWGI</sequence>
<dbReference type="GO" id="GO:0008324">
    <property type="term" value="F:monoatomic cation transmembrane transporter activity"/>
    <property type="evidence" value="ECO:0007669"/>
    <property type="project" value="InterPro"/>
</dbReference>
<keyword evidence="10" id="KW-1185">Reference proteome</keyword>
<keyword evidence="3 7" id="KW-0812">Transmembrane</keyword>
<dbReference type="eggNOG" id="COG0569">
    <property type="taxonomic scope" value="Bacteria"/>
</dbReference>
<dbReference type="InterPro" id="IPR031312">
    <property type="entry name" value="Na/sul_symport_CS"/>
</dbReference>
<proteinExistence type="predicted"/>
<evidence type="ECO:0000259" key="8">
    <source>
        <dbReference type="PROSITE" id="PS51202"/>
    </source>
</evidence>
<dbReference type="Pfam" id="PF02080">
    <property type="entry name" value="TrkA_C"/>
    <property type="match status" value="2"/>
</dbReference>
<keyword evidence="2" id="KW-0813">Transport</keyword>
<evidence type="ECO:0000256" key="3">
    <source>
        <dbReference type="ARBA" id="ARBA00022692"/>
    </source>
</evidence>
<organism evidence="9 10">
    <name type="scientific">Halobacteroides halobius (strain ATCC 35273 / DSM 5150 / MD-1)</name>
    <dbReference type="NCBI Taxonomy" id="748449"/>
    <lineage>
        <taxon>Bacteria</taxon>
        <taxon>Bacillati</taxon>
        <taxon>Bacillota</taxon>
        <taxon>Clostridia</taxon>
        <taxon>Halanaerobiales</taxon>
        <taxon>Halobacteroidaceae</taxon>
        <taxon>Halobacteroides</taxon>
    </lineage>
</organism>
<dbReference type="InterPro" id="IPR004680">
    <property type="entry name" value="Cit_transptr-like_dom"/>
</dbReference>
<reference evidence="10" key="1">
    <citation type="submission" date="2012-02" db="EMBL/GenBank/DDBJ databases">
        <title>The complete genome of Halobacteroides halobius DSM 5150.</title>
        <authorList>
            <person name="Lucas S."/>
            <person name="Copeland A."/>
            <person name="Lapidus A."/>
            <person name="Glavina del Rio T."/>
            <person name="Dalin E."/>
            <person name="Tice H."/>
            <person name="Bruce D."/>
            <person name="Goodwin L."/>
            <person name="Pitluck S."/>
            <person name="Peters L."/>
            <person name="Mikhailova N."/>
            <person name="Gu W."/>
            <person name="Kyrpides N."/>
            <person name="Mavromatis K."/>
            <person name="Ivanova N."/>
            <person name="Brettin T."/>
            <person name="Detter J.C."/>
            <person name="Han C."/>
            <person name="Larimer F."/>
            <person name="Land M."/>
            <person name="Hauser L."/>
            <person name="Markowitz V."/>
            <person name="Cheng J.-F."/>
            <person name="Hugenholtz P."/>
            <person name="Woyke T."/>
            <person name="Wu D."/>
            <person name="Tindall B."/>
            <person name="Pomrenke H."/>
            <person name="Brambilla E."/>
            <person name="Klenk H.-P."/>
            <person name="Eisen J.A."/>
        </authorList>
    </citation>
    <scope>NUCLEOTIDE SEQUENCE [LARGE SCALE GENOMIC DNA]</scope>
    <source>
        <strain evidence="10">ATCC 35273 / DSM 5150 / MD-1</strain>
    </source>
</reference>
<dbReference type="AlphaFoldDB" id="L0K8W7"/>
<keyword evidence="6 7" id="KW-0472">Membrane</keyword>
<evidence type="ECO:0000313" key="10">
    <source>
        <dbReference type="Proteomes" id="UP000010880"/>
    </source>
</evidence>
<evidence type="ECO:0000313" key="9">
    <source>
        <dbReference type="EMBL" id="AGB40990.1"/>
    </source>
</evidence>
<feature type="transmembrane region" description="Helical" evidence="7">
    <location>
        <begin position="597"/>
        <end position="617"/>
    </location>
</feature>
<feature type="transmembrane region" description="Helical" evidence="7">
    <location>
        <begin position="27"/>
        <end position="49"/>
    </location>
</feature>
<dbReference type="STRING" id="748449.Halha_1029"/>
<dbReference type="PROSITE" id="PS51202">
    <property type="entry name" value="RCK_C"/>
    <property type="match status" value="2"/>
</dbReference>
<feature type="transmembrane region" description="Helical" evidence="7">
    <location>
        <begin position="637"/>
        <end position="657"/>
    </location>
</feature>
<feature type="transmembrane region" description="Helical" evidence="7">
    <location>
        <begin position="468"/>
        <end position="501"/>
    </location>
</feature>
<evidence type="ECO:0000256" key="7">
    <source>
        <dbReference type="SAM" id="Phobius"/>
    </source>
</evidence>
<feature type="transmembrane region" description="Helical" evidence="7">
    <location>
        <begin position="571"/>
        <end position="590"/>
    </location>
</feature>
<dbReference type="PANTHER" id="PTHR43652:SF2">
    <property type="entry name" value="BASIC AMINO ACID ANTIPORTER YFCC-RELATED"/>
    <property type="match status" value="1"/>
</dbReference>
<dbReference type="SUPFAM" id="SSF116726">
    <property type="entry name" value="TrkA C-terminal domain-like"/>
    <property type="match status" value="2"/>
</dbReference>
<evidence type="ECO:0000256" key="5">
    <source>
        <dbReference type="ARBA" id="ARBA00022989"/>
    </source>
</evidence>
<evidence type="ECO:0000256" key="6">
    <source>
        <dbReference type="ARBA" id="ARBA00023136"/>
    </source>
</evidence>
<feature type="transmembrane region" description="Helical" evidence="7">
    <location>
        <begin position="244"/>
        <end position="264"/>
    </location>
</feature>
<feature type="domain" description="RCK C-terminal" evidence="8">
    <location>
        <begin position="367"/>
        <end position="451"/>
    </location>
</feature>
<gene>
    <name evidence="9" type="ordered locus">Halha_1029</name>
</gene>
<dbReference type="HOGENOM" id="CLU_005170_6_1_9"/>
<feature type="transmembrane region" description="Helical" evidence="7">
    <location>
        <begin position="61"/>
        <end position="80"/>
    </location>
</feature>
<keyword evidence="4" id="KW-0677">Repeat</keyword>
<feature type="transmembrane region" description="Helical" evidence="7">
    <location>
        <begin position="513"/>
        <end position="533"/>
    </location>
</feature>
<dbReference type="EMBL" id="CP003359">
    <property type="protein sequence ID" value="AGB40990.1"/>
    <property type="molecule type" value="Genomic_DNA"/>
</dbReference>
<dbReference type="InterPro" id="IPR036721">
    <property type="entry name" value="RCK_C_sf"/>
</dbReference>
<dbReference type="Proteomes" id="UP000010880">
    <property type="component" value="Chromosome"/>
</dbReference>